<dbReference type="InterPro" id="IPR019734">
    <property type="entry name" value="TPR_rpt"/>
</dbReference>
<evidence type="ECO:0000313" key="2">
    <source>
        <dbReference type="Proteomes" id="UP000005522"/>
    </source>
</evidence>
<dbReference type="InterPro" id="IPR011990">
    <property type="entry name" value="TPR-like_helical_dom_sf"/>
</dbReference>
<accession>A0A060A2Y6</accession>
<dbReference type="Gene3D" id="1.25.40.10">
    <property type="entry name" value="Tetratricopeptide repeat domain"/>
    <property type="match status" value="1"/>
</dbReference>
<evidence type="ECO:0000313" key="1">
    <source>
        <dbReference type="EMBL" id="AIA56467.1"/>
    </source>
</evidence>
<dbReference type="EMBL" id="CP005986">
    <property type="protein sequence ID" value="AIA56467.1"/>
    <property type="molecule type" value="Genomic_DNA"/>
</dbReference>
<reference evidence="1 2" key="1">
    <citation type="journal article" date="2009" name="J. Bacteriol.">
        <title>Draft genome sequence of the extremely acidophilic bacterium Acidithiobacillus caldus ATCC 51756 reveals metabolic versatility in the genus Acidithiobacillus.</title>
        <authorList>
            <person name="Valdes J."/>
            <person name="Quatrini R."/>
            <person name="Hallberg K."/>
            <person name="Dopson M."/>
            <person name="Valenzuela P.D."/>
            <person name="Holmes D.S."/>
        </authorList>
    </citation>
    <scope>NUCLEOTIDE SEQUENCE [LARGE SCALE GENOMIC DNA]</scope>
    <source>
        <strain evidence="2">ATCC 51756 / DSM 8584 / KU</strain>
    </source>
</reference>
<dbReference type="RefSeq" id="WP_004869343.1">
    <property type="nucleotide sequence ID" value="NZ_CP005986.1"/>
</dbReference>
<organism evidence="1 2">
    <name type="scientific">Acidithiobacillus caldus (strain ATCC 51756 / DSM 8584 / KU)</name>
    <dbReference type="NCBI Taxonomy" id="637389"/>
    <lineage>
        <taxon>Bacteria</taxon>
        <taxon>Pseudomonadati</taxon>
        <taxon>Pseudomonadota</taxon>
        <taxon>Acidithiobacillia</taxon>
        <taxon>Acidithiobacillales</taxon>
        <taxon>Acidithiobacillaceae</taxon>
        <taxon>Acidithiobacillus</taxon>
    </lineage>
</organism>
<gene>
    <name evidence="1" type="ORF">Acaty_c2624</name>
</gene>
<dbReference type="SMART" id="SM00028">
    <property type="entry name" value="TPR"/>
    <property type="match status" value="4"/>
</dbReference>
<protein>
    <submittedName>
        <fullName evidence="1">Uncharacterized protein</fullName>
    </submittedName>
</protein>
<dbReference type="KEGG" id="acz:Acaty_c2624"/>
<proteinExistence type="predicted"/>
<dbReference type="Pfam" id="PF13432">
    <property type="entry name" value="TPR_16"/>
    <property type="match status" value="2"/>
</dbReference>
<name>A0A060A2Y6_ACICK</name>
<dbReference type="eggNOG" id="COG3063">
    <property type="taxonomic scope" value="Bacteria"/>
</dbReference>
<dbReference type="HOGENOM" id="CLU_126386_0_0_6"/>
<dbReference type="SUPFAM" id="SSF48452">
    <property type="entry name" value="TPR-like"/>
    <property type="match status" value="1"/>
</dbReference>
<dbReference type="AlphaFoldDB" id="A0A060A2Y6"/>
<sequence length="176" mass="20105">MTQTEFSLDAAIQETAERNPIFQEGLDWQQTGHPDEAARAFKRAIDAGEESALLWSFYAWALSEAGDPHAAIAACRKAIALDPEWGVAWNDLGEYLMETGRIEEALFPIRRALRSRHFDRPHLAQMNLARYYLHTGSLVRARRAAEEAARLAPGFRPAQDLSRWIRERQEEWGLKD</sequence>
<dbReference type="Proteomes" id="UP000005522">
    <property type="component" value="Chromosome"/>
</dbReference>